<evidence type="ECO:0000313" key="1">
    <source>
        <dbReference type="EMBL" id="MED6112784.1"/>
    </source>
</evidence>
<proteinExistence type="predicted"/>
<gene>
    <name evidence="1" type="ORF">PIB30_064832</name>
</gene>
<evidence type="ECO:0000313" key="2">
    <source>
        <dbReference type="Proteomes" id="UP001341840"/>
    </source>
</evidence>
<name>A0ABU6QM97_9FABA</name>
<reference evidence="1 2" key="1">
    <citation type="journal article" date="2023" name="Plants (Basel)">
        <title>Bridging the Gap: Combining Genomics and Transcriptomics Approaches to Understand Stylosanthes scabra, an Orphan Legume from the Brazilian Caatinga.</title>
        <authorList>
            <person name="Ferreira-Neto J.R.C."/>
            <person name="da Silva M.D."/>
            <person name="Binneck E."/>
            <person name="de Melo N.F."/>
            <person name="da Silva R.H."/>
            <person name="de Melo A.L.T.M."/>
            <person name="Pandolfi V."/>
            <person name="Bustamante F.O."/>
            <person name="Brasileiro-Vidal A.C."/>
            <person name="Benko-Iseppon A.M."/>
        </authorList>
    </citation>
    <scope>NUCLEOTIDE SEQUENCE [LARGE SCALE GENOMIC DNA]</scope>
    <source>
        <tissue evidence="1">Leaves</tissue>
    </source>
</reference>
<comment type="caution">
    <text evidence="1">The sequence shown here is derived from an EMBL/GenBank/DDBJ whole genome shotgun (WGS) entry which is preliminary data.</text>
</comment>
<protein>
    <submittedName>
        <fullName evidence="1">Uncharacterized protein</fullName>
    </submittedName>
</protein>
<organism evidence="1 2">
    <name type="scientific">Stylosanthes scabra</name>
    <dbReference type="NCBI Taxonomy" id="79078"/>
    <lineage>
        <taxon>Eukaryota</taxon>
        <taxon>Viridiplantae</taxon>
        <taxon>Streptophyta</taxon>
        <taxon>Embryophyta</taxon>
        <taxon>Tracheophyta</taxon>
        <taxon>Spermatophyta</taxon>
        <taxon>Magnoliopsida</taxon>
        <taxon>eudicotyledons</taxon>
        <taxon>Gunneridae</taxon>
        <taxon>Pentapetalae</taxon>
        <taxon>rosids</taxon>
        <taxon>fabids</taxon>
        <taxon>Fabales</taxon>
        <taxon>Fabaceae</taxon>
        <taxon>Papilionoideae</taxon>
        <taxon>50 kb inversion clade</taxon>
        <taxon>dalbergioids sensu lato</taxon>
        <taxon>Dalbergieae</taxon>
        <taxon>Pterocarpus clade</taxon>
        <taxon>Stylosanthes</taxon>
    </lineage>
</organism>
<dbReference type="Proteomes" id="UP001341840">
    <property type="component" value="Unassembled WGS sequence"/>
</dbReference>
<dbReference type="EMBL" id="JASCZI010000638">
    <property type="protein sequence ID" value="MED6112784.1"/>
    <property type="molecule type" value="Genomic_DNA"/>
</dbReference>
<accession>A0ABU6QM97</accession>
<sequence length="137" mass="15669">MTRPKRKGGLGFKDLRAHNQTLLVRILAIPPNETTIDNWCWAWNKNDSNQLYLCAQNAKLLRSQSYTALCDALVLLQFGTSLFRQLKNQLVYTQVLLLGGRGDWGFIDMEETIYGRLEIVLFCVGVFERQGTSRSLN</sequence>
<keyword evidence="2" id="KW-1185">Reference proteome</keyword>